<reference evidence="1" key="1">
    <citation type="submission" date="2024-05" db="EMBL/GenBank/DDBJ databases">
        <title>Draft Genome Sequences of Flagellimonas sp. MMG031 and Marinobacter sp. MMG032 Isolated from the dinoflagellate Symbiodinium pilosum.</title>
        <authorList>
            <person name="Shikuma N.J."/>
            <person name="Farrell M.V."/>
        </authorList>
    </citation>
    <scope>NUCLEOTIDE SEQUENCE</scope>
    <source>
        <strain evidence="1">MMG031</strain>
    </source>
</reference>
<name>A0AAU7MWD4_9FLAO</name>
<dbReference type="KEGG" id="fld:ABNE31_13715"/>
<evidence type="ECO:0000313" key="1">
    <source>
        <dbReference type="EMBL" id="XBQ22653.1"/>
    </source>
</evidence>
<evidence type="ECO:0008006" key="2">
    <source>
        <dbReference type="Google" id="ProtNLM"/>
    </source>
</evidence>
<dbReference type="RefSeq" id="WP_349351544.1">
    <property type="nucleotide sequence ID" value="NZ_CP157804.1"/>
</dbReference>
<accession>A0AAU7MWD4</accession>
<proteinExistence type="predicted"/>
<protein>
    <recommendedName>
        <fullName evidence="2">TonB-dependent receptor plug domain-containing protein</fullName>
    </recommendedName>
</protein>
<gene>
    <name evidence="1" type="ORF">ABNE31_13715</name>
</gene>
<sequence length="758" mass="86135">MNKSTYVRGEHIWFKGYMYNRVKAEPFKEAVNVYVGIYDKDGNQKEKHLVLSKEGQLQGQIAIDSSFVDGQYYIKASTSWMKDLKEDDSFVQQFMVLNSELVLDNNNTSEDYDIQFFPESGHLVSNVQSVLGIKMIDENGNAGANMVGIIRNHIGEEIVRFRTNRLGFAKVIMTPSASERYWATLSNPNGKEWRVPLPAIDSLGLVLSTRNISEDRILVLVGTNAETKREIGSKPYSILIHRDGLLKSLDVVFKENQLYASHILDKRELHSGMNILTLIDNRGVPIAERLFFNDKQIKPLSLDANVQKVDKDSMEVALSGFEKRTTSFASISVLPVGTKAYNFNSNILSSFLLKPYVRGYIEEADQYFTDFSKRAMEDLDMLLLTQGWSKYDWDNIFNEPPQKKIQYRAGIDVFGSINSKVPKSTDLLVYAGNQSEPTVIPLSEQSEAFSLDNYFVEQGEEMRLTLLNKRGELSMPNLFLRLDTGQSTDRIYELEPFRGIENDVLVDGLGEFELQNFVLPEQNTISLEEVVISENRAIKRITTPFVSEGNLKVVTEETEGLYPRLLDIIRSSGFNVWEVPNAGYDRIRITTKRVLSFSLVQPSPILYIDDVRYPDFDILLDFPTTRVKSYYIDRTGAMEAGGAGGVIRVYTRKEGDVGAGHSDKFTPDERFFTHRVSNGFMPAKQYYTPKYNNLSSESFRYFGSIGWYPNPTINKNGTCTLKIPDYGYEEIFLFVEGMDEDGRLTSSMERVRVSSAAQ</sequence>
<dbReference type="EMBL" id="CP157804">
    <property type="protein sequence ID" value="XBQ22653.1"/>
    <property type="molecule type" value="Genomic_DNA"/>
</dbReference>
<organism evidence="1">
    <name type="scientific">Flagellimonas sp. MMG031</name>
    <dbReference type="NCBI Taxonomy" id="3158549"/>
    <lineage>
        <taxon>Bacteria</taxon>
        <taxon>Pseudomonadati</taxon>
        <taxon>Bacteroidota</taxon>
        <taxon>Flavobacteriia</taxon>
        <taxon>Flavobacteriales</taxon>
        <taxon>Flavobacteriaceae</taxon>
        <taxon>Flagellimonas</taxon>
    </lineage>
</organism>
<dbReference type="AlphaFoldDB" id="A0AAU7MWD4"/>
<dbReference type="Gene3D" id="2.60.40.1930">
    <property type="match status" value="1"/>
</dbReference>